<accession>A0A7M5VCF6</accession>
<reference evidence="2" key="1">
    <citation type="submission" date="2021-01" db="UniProtKB">
        <authorList>
            <consortium name="EnsemblMetazoa"/>
        </authorList>
    </citation>
    <scope>IDENTIFICATION</scope>
</reference>
<dbReference type="RefSeq" id="XP_066924890.1">
    <property type="nucleotide sequence ID" value="XM_067068789.1"/>
</dbReference>
<keyword evidence="1" id="KW-1133">Transmembrane helix</keyword>
<feature type="transmembrane region" description="Helical" evidence="1">
    <location>
        <begin position="127"/>
        <end position="149"/>
    </location>
</feature>
<feature type="transmembrane region" description="Helical" evidence="1">
    <location>
        <begin position="47"/>
        <end position="70"/>
    </location>
</feature>
<feature type="transmembrane region" description="Helical" evidence="1">
    <location>
        <begin position="12"/>
        <end position="35"/>
    </location>
</feature>
<evidence type="ECO:0000256" key="1">
    <source>
        <dbReference type="SAM" id="Phobius"/>
    </source>
</evidence>
<dbReference type="InterPro" id="IPR040350">
    <property type="entry name" value="TMEM272"/>
</dbReference>
<evidence type="ECO:0000313" key="2">
    <source>
        <dbReference type="EnsemblMetazoa" id="CLYHEMP006972.1"/>
    </source>
</evidence>
<feature type="transmembrane region" description="Helical" evidence="1">
    <location>
        <begin position="82"/>
        <end position="104"/>
    </location>
</feature>
<dbReference type="AlphaFoldDB" id="A0A7M5VCF6"/>
<organism evidence="2 3">
    <name type="scientific">Clytia hemisphaerica</name>
    <dbReference type="NCBI Taxonomy" id="252671"/>
    <lineage>
        <taxon>Eukaryota</taxon>
        <taxon>Metazoa</taxon>
        <taxon>Cnidaria</taxon>
        <taxon>Hydrozoa</taxon>
        <taxon>Hydroidolina</taxon>
        <taxon>Leptothecata</taxon>
        <taxon>Obeliida</taxon>
        <taxon>Clytiidae</taxon>
        <taxon>Clytia</taxon>
    </lineage>
</organism>
<sequence length="159" mass="18635">MGYDDDGSTYCCTSFFALIFSVAIPTSMIIVGSYHIDDCPMEPMIPIFMVVSGVAWIFHTIFTFCFNIWGRWERQKLTKCSMALAILLYVFLFAWNLAGAYWVFKEWDSWDDLDEEKQAIGCHRDTYLFIFSLSIIYWILFPFSCLGFFKKAKDVYEEV</sequence>
<keyword evidence="1" id="KW-0812">Transmembrane</keyword>
<evidence type="ECO:0000313" key="3">
    <source>
        <dbReference type="Proteomes" id="UP000594262"/>
    </source>
</evidence>
<keyword evidence="3" id="KW-1185">Reference proteome</keyword>
<proteinExistence type="predicted"/>
<dbReference type="EnsemblMetazoa" id="CLYHEMT006972.1">
    <property type="protein sequence ID" value="CLYHEMP006972.1"/>
    <property type="gene ID" value="CLYHEMG006972"/>
</dbReference>
<dbReference type="GeneID" id="136812296"/>
<name>A0A7M5VCF6_9CNID</name>
<protein>
    <submittedName>
        <fullName evidence="2">Uncharacterized protein</fullName>
    </submittedName>
</protein>
<keyword evidence="1" id="KW-0472">Membrane</keyword>
<dbReference type="OrthoDB" id="6157510at2759"/>
<dbReference type="Proteomes" id="UP000594262">
    <property type="component" value="Unplaced"/>
</dbReference>
<dbReference type="PANTHER" id="PTHR33444">
    <property type="entry name" value="SI:DKEY-19B23.12-RELATED"/>
    <property type="match status" value="1"/>
</dbReference>
<dbReference type="PANTHER" id="PTHR33444:SF2">
    <property type="entry name" value="MARVEL DOMAIN-CONTAINING PROTEIN"/>
    <property type="match status" value="1"/>
</dbReference>